<organism evidence="2">
    <name type="scientific">marine sediment metagenome</name>
    <dbReference type="NCBI Taxonomy" id="412755"/>
    <lineage>
        <taxon>unclassified sequences</taxon>
        <taxon>metagenomes</taxon>
        <taxon>ecological metagenomes</taxon>
    </lineage>
</organism>
<gene>
    <name evidence="2" type="ORF">S01H1_65597</name>
</gene>
<reference evidence="2" key="1">
    <citation type="journal article" date="2014" name="Front. Microbiol.">
        <title>High frequency of phylogenetically diverse reductive dehalogenase-homologous genes in deep subseafloor sedimentary metagenomes.</title>
        <authorList>
            <person name="Kawai M."/>
            <person name="Futagami T."/>
            <person name="Toyoda A."/>
            <person name="Takaki Y."/>
            <person name="Nishi S."/>
            <person name="Hori S."/>
            <person name="Arai W."/>
            <person name="Tsubouchi T."/>
            <person name="Morono Y."/>
            <person name="Uchiyama I."/>
            <person name="Ito T."/>
            <person name="Fujiyama A."/>
            <person name="Inagaki F."/>
            <person name="Takami H."/>
        </authorList>
    </citation>
    <scope>NUCLEOTIDE SEQUENCE</scope>
    <source>
        <strain evidence="2">Expedition CK06-06</strain>
    </source>
</reference>
<evidence type="ECO:0000256" key="1">
    <source>
        <dbReference type="SAM" id="Phobius"/>
    </source>
</evidence>
<keyword evidence="1" id="KW-0472">Membrane</keyword>
<keyword evidence="1" id="KW-1133">Transmembrane helix</keyword>
<name>X0XSN9_9ZZZZ</name>
<protein>
    <submittedName>
        <fullName evidence="2">Uncharacterized protein</fullName>
    </submittedName>
</protein>
<proteinExistence type="predicted"/>
<keyword evidence="1" id="KW-0812">Transmembrane</keyword>
<dbReference type="EMBL" id="BARS01043314">
    <property type="protein sequence ID" value="GAG38342.1"/>
    <property type="molecule type" value="Genomic_DNA"/>
</dbReference>
<feature type="non-terminal residue" evidence="2">
    <location>
        <position position="1"/>
    </location>
</feature>
<accession>X0XSN9</accession>
<evidence type="ECO:0000313" key="2">
    <source>
        <dbReference type="EMBL" id="GAG38342.1"/>
    </source>
</evidence>
<sequence>LDFGHSARIWFKDSGGSWHDVDRYGNQIWLNTMTYSDTTGGSGHGMEPGPGNSAEGHITETTFDLDPIWLNGNTVFSKINFWWSGLNEIEVETSTLTVTAIVAATPAPGALLLGSIGIGLVGWLRRRRTL</sequence>
<comment type="caution">
    <text evidence="2">The sequence shown here is derived from an EMBL/GenBank/DDBJ whole genome shotgun (WGS) entry which is preliminary data.</text>
</comment>
<dbReference type="AlphaFoldDB" id="X0XSN9"/>
<feature type="transmembrane region" description="Helical" evidence="1">
    <location>
        <begin position="100"/>
        <end position="124"/>
    </location>
</feature>